<evidence type="ECO:0000313" key="2">
    <source>
        <dbReference type="EMBL" id="CAD7082602.1"/>
    </source>
</evidence>
<sequence>MKTGFAAEPSYEPDYAEKRMAEFKEDPENMKIVQDFVDDVLRIAQMESEQKLKSQQGRGKSSRENSVLSSFRNGRIVHRARGVMTRLFDIICNCANSATVPAQRLSTKRSSKN</sequence>
<protein>
    <submittedName>
        <fullName evidence="2">Uncharacterized protein</fullName>
    </submittedName>
</protein>
<keyword evidence="3" id="KW-1185">Reference proteome</keyword>
<dbReference type="InParanoid" id="A0A7R8UL77"/>
<feature type="region of interest" description="Disordered" evidence="1">
    <location>
        <begin position="48"/>
        <end position="70"/>
    </location>
</feature>
<evidence type="ECO:0000256" key="1">
    <source>
        <dbReference type="SAM" id="MobiDB-lite"/>
    </source>
</evidence>
<reference evidence="2 3" key="1">
    <citation type="submission" date="2020-11" db="EMBL/GenBank/DDBJ databases">
        <authorList>
            <person name="Wallbank WR R."/>
            <person name="Pardo Diaz C."/>
            <person name="Kozak K."/>
            <person name="Martin S."/>
            <person name="Jiggins C."/>
            <person name="Moest M."/>
            <person name="Warren A I."/>
            <person name="Generalovic N T."/>
            <person name="Byers J.R.P. K."/>
            <person name="Montejo-Kovacevich G."/>
            <person name="Yen C E."/>
        </authorList>
    </citation>
    <scope>NUCLEOTIDE SEQUENCE [LARGE SCALE GENOMIC DNA]</scope>
</reference>
<dbReference type="EMBL" id="LR899010">
    <property type="protein sequence ID" value="CAD7082602.1"/>
    <property type="molecule type" value="Genomic_DNA"/>
</dbReference>
<dbReference type="AlphaFoldDB" id="A0A7R8UL77"/>
<evidence type="ECO:0000313" key="3">
    <source>
        <dbReference type="Proteomes" id="UP000594454"/>
    </source>
</evidence>
<name>A0A7R8UL77_HERIL</name>
<gene>
    <name evidence="2" type="ORF">HERILL_LOCUS5623</name>
</gene>
<accession>A0A7R8UL77</accession>
<dbReference type="Proteomes" id="UP000594454">
    <property type="component" value="Chromosome 2"/>
</dbReference>
<dbReference type="OrthoDB" id="7784285at2759"/>
<feature type="compositionally biased region" description="Polar residues" evidence="1">
    <location>
        <begin position="53"/>
        <end position="70"/>
    </location>
</feature>
<dbReference type="OMA" id="QNPHNMA"/>
<organism evidence="2 3">
    <name type="scientific">Hermetia illucens</name>
    <name type="common">Black soldier fly</name>
    <dbReference type="NCBI Taxonomy" id="343691"/>
    <lineage>
        <taxon>Eukaryota</taxon>
        <taxon>Metazoa</taxon>
        <taxon>Ecdysozoa</taxon>
        <taxon>Arthropoda</taxon>
        <taxon>Hexapoda</taxon>
        <taxon>Insecta</taxon>
        <taxon>Pterygota</taxon>
        <taxon>Neoptera</taxon>
        <taxon>Endopterygota</taxon>
        <taxon>Diptera</taxon>
        <taxon>Brachycera</taxon>
        <taxon>Stratiomyomorpha</taxon>
        <taxon>Stratiomyidae</taxon>
        <taxon>Hermetiinae</taxon>
        <taxon>Hermetia</taxon>
    </lineage>
</organism>
<proteinExistence type="predicted"/>
<dbReference type="FunCoup" id="A0A7R8UL77">
    <property type="interactions" value="16"/>
</dbReference>